<dbReference type="PANTHER" id="PTHR30472:SF25">
    <property type="entry name" value="ABC TRANSPORTER PERMEASE PROTEIN MJ0876-RELATED"/>
    <property type="match status" value="1"/>
</dbReference>
<evidence type="ECO:0000256" key="6">
    <source>
        <dbReference type="ARBA" id="ARBA00022989"/>
    </source>
</evidence>
<evidence type="ECO:0000256" key="2">
    <source>
        <dbReference type="ARBA" id="ARBA00007935"/>
    </source>
</evidence>
<dbReference type="Proteomes" id="UP001056201">
    <property type="component" value="Chromosome 1"/>
</dbReference>
<proteinExistence type="inferred from homology"/>
<feature type="transmembrane region" description="Helical" evidence="8">
    <location>
        <begin position="208"/>
        <end position="229"/>
    </location>
</feature>
<evidence type="ECO:0000313" key="9">
    <source>
        <dbReference type="EMBL" id="URI06769.1"/>
    </source>
</evidence>
<feature type="transmembrane region" description="Helical" evidence="8">
    <location>
        <begin position="132"/>
        <end position="155"/>
    </location>
</feature>
<keyword evidence="7 8" id="KW-0472">Membrane</keyword>
<dbReference type="PANTHER" id="PTHR30472">
    <property type="entry name" value="FERRIC ENTEROBACTIN TRANSPORT SYSTEM PERMEASE PROTEIN"/>
    <property type="match status" value="1"/>
</dbReference>
<evidence type="ECO:0000256" key="1">
    <source>
        <dbReference type="ARBA" id="ARBA00004651"/>
    </source>
</evidence>
<evidence type="ECO:0000256" key="4">
    <source>
        <dbReference type="ARBA" id="ARBA00022475"/>
    </source>
</evidence>
<feature type="transmembrane region" description="Helical" evidence="8">
    <location>
        <begin position="74"/>
        <end position="91"/>
    </location>
</feature>
<organism evidence="9 10">
    <name type="scientific">Aquincola tertiaricarbonis</name>
    <dbReference type="NCBI Taxonomy" id="391953"/>
    <lineage>
        <taxon>Bacteria</taxon>
        <taxon>Pseudomonadati</taxon>
        <taxon>Pseudomonadota</taxon>
        <taxon>Betaproteobacteria</taxon>
        <taxon>Burkholderiales</taxon>
        <taxon>Sphaerotilaceae</taxon>
        <taxon>Aquincola</taxon>
    </lineage>
</organism>
<gene>
    <name evidence="9" type="ORF">MW290_12790</name>
</gene>
<accession>A0ABY4S1G8</accession>
<name>A0ABY4S1G8_AQUTE</name>
<keyword evidence="4" id="KW-1003">Cell membrane</keyword>
<evidence type="ECO:0000256" key="5">
    <source>
        <dbReference type="ARBA" id="ARBA00022692"/>
    </source>
</evidence>
<dbReference type="Pfam" id="PF01032">
    <property type="entry name" value="FecCD"/>
    <property type="match status" value="1"/>
</dbReference>
<feature type="transmembrane region" description="Helical" evidence="8">
    <location>
        <begin position="167"/>
        <end position="188"/>
    </location>
</feature>
<evidence type="ECO:0000256" key="8">
    <source>
        <dbReference type="SAM" id="Phobius"/>
    </source>
</evidence>
<comment type="subcellular location">
    <subcellularLocation>
        <location evidence="1">Cell membrane</location>
        <topology evidence="1">Multi-pass membrane protein</topology>
    </subcellularLocation>
</comment>
<dbReference type="Gene3D" id="1.10.3470.10">
    <property type="entry name" value="ABC transporter involved in vitamin B12 uptake, BtuC"/>
    <property type="match status" value="1"/>
</dbReference>
<feature type="transmembrane region" description="Helical" evidence="8">
    <location>
        <begin position="103"/>
        <end position="126"/>
    </location>
</feature>
<dbReference type="InterPro" id="IPR000522">
    <property type="entry name" value="ABC_transptr_permease_BtuC"/>
</dbReference>
<dbReference type="CDD" id="cd06550">
    <property type="entry name" value="TM_ABC_iron-siderophores_like"/>
    <property type="match status" value="1"/>
</dbReference>
<keyword evidence="10" id="KW-1185">Reference proteome</keyword>
<reference evidence="9" key="1">
    <citation type="submission" date="2022-05" db="EMBL/GenBank/DDBJ databases">
        <title>An RpoN-dependent PEP-CTERM gene is involved in floc formation of an Aquincola tertiaricarbonis strain.</title>
        <authorList>
            <person name="Qiu D."/>
            <person name="Xia M."/>
        </authorList>
    </citation>
    <scope>NUCLEOTIDE SEQUENCE</scope>
    <source>
        <strain evidence="9">RN12</strain>
    </source>
</reference>
<dbReference type="SUPFAM" id="SSF81345">
    <property type="entry name" value="ABC transporter involved in vitamin B12 uptake, BtuC"/>
    <property type="match status" value="1"/>
</dbReference>
<protein>
    <submittedName>
        <fullName evidence="9">Iron ABC transporter permease</fullName>
    </submittedName>
</protein>
<keyword evidence="5 8" id="KW-0812">Transmembrane</keyword>
<sequence length="352" mass="35523">MTDWTHPARRLPRPLLLAGLALLTLLALVAAAGSGAYAIAPGRLWQLLVQPPVPSATTPEADQLVFWTLRAPRLLLAVCTGAALGLAGALLQGVFRNPLADPGLVGVSSGAALAAALAIVAGEAWWPALPRLLGSWTLVVCAFGGALLATALVYAVAQVRGATRLTVMLLAGVAINALAGALLGWISQVATDAQLRALQFWLLGSLGGARWSAVAGVGALVLLALLAALRLARPLDALALGEAQAHAMGVAVERVKRQAVLCVALAVGAVTALTGIVGFVGLVAPHGVRLLAGPGHRGLLPGSALLGAALVLVADAFARTAAAPAELPLGVLTAAIGAPFFLLLLMRGREHA</sequence>
<evidence type="ECO:0000256" key="3">
    <source>
        <dbReference type="ARBA" id="ARBA00022448"/>
    </source>
</evidence>
<evidence type="ECO:0000256" key="7">
    <source>
        <dbReference type="ARBA" id="ARBA00023136"/>
    </source>
</evidence>
<feature type="transmembrane region" description="Helical" evidence="8">
    <location>
        <begin position="299"/>
        <end position="317"/>
    </location>
</feature>
<evidence type="ECO:0000313" key="10">
    <source>
        <dbReference type="Proteomes" id="UP001056201"/>
    </source>
</evidence>
<dbReference type="EMBL" id="CP097635">
    <property type="protein sequence ID" value="URI06769.1"/>
    <property type="molecule type" value="Genomic_DNA"/>
</dbReference>
<keyword evidence="6 8" id="KW-1133">Transmembrane helix</keyword>
<dbReference type="InterPro" id="IPR037294">
    <property type="entry name" value="ABC_BtuC-like"/>
</dbReference>
<comment type="similarity">
    <text evidence="2">Belongs to the binding-protein-dependent transport system permease family. FecCD subfamily.</text>
</comment>
<feature type="transmembrane region" description="Helical" evidence="8">
    <location>
        <begin position="329"/>
        <end position="346"/>
    </location>
</feature>
<dbReference type="RefSeq" id="WP_250195032.1">
    <property type="nucleotide sequence ID" value="NZ_CP097635.1"/>
</dbReference>
<feature type="transmembrane region" description="Helical" evidence="8">
    <location>
        <begin position="259"/>
        <end position="284"/>
    </location>
</feature>
<keyword evidence="3" id="KW-0813">Transport</keyword>